<proteinExistence type="predicted"/>
<keyword evidence="3" id="KW-1185">Reference proteome</keyword>
<dbReference type="HOGENOM" id="CLU_1371405_0_0_6"/>
<dbReference type="KEGG" id="swp:swp_4239"/>
<evidence type="ECO:0000256" key="1">
    <source>
        <dbReference type="SAM" id="Phobius"/>
    </source>
</evidence>
<evidence type="ECO:0000313" key="3">
    <source>
        <dbReference type="Proteomes" id="UP000000753"/>
    </source>
</evidence>
<dbReference type="Proteomes" id="UP000000753">
    <property type="component" value="Chromosome"/>
</dbReference>
<accession>B8CU37</accession>
<keyword evidence="1" id="KW-0812">Transmembrane</keyword>
<keyword evidence="1" id="KW-0472">Membrane</keyword>
<name>B8CU37_SHEPW</name>
<protein>
    <submittedName>
        <fullName evidence="2">Transcriptional regulator-like protein</fullName>
    </submittedName>
</protein>
<organism evidence="2 3">
    <name type="scientific">Shewanella piezotolerans (strain WP3 / JCM 13877)</name>
    <dbReference type="NCBI Taxonomy" id="225849"/>
    <lineage>
        <taxon>Bacteria</taxon>
        <taxon>Pseudomonadati</taxon>
        <taxon>Pseudomonadota</taxon>
        <taxon>Gammaproteobacteria</taxon>
        <taxon>Alteromonadales</taxon>
        <taxon>Shewanellaceae</taxon>
        <taxon>Shewanella</taxon>
    </lineage>
</organism>
<keyword evidence="1" id="KW-1133">Transmembrane helix</keyword>
<evidence type="ECO:0000313" key="2">
    <source>
        <dbReference type="EMBL" id="ACJ30893.1"/>
    </source>
</evidence>
<dbReference type="AlphaFoldDB" id="B8CU37"/>
<dbReference type="EMBL" id="CP000472">
    <property type="protein sequence ID" value="ACJ30893.1"/>
    <property type="molecule type" value="Genomic_DNA"/>
</dbReference>
<sequence length="199" mass="22159">MSTESICTLLEPQVATAQDITIAITNIKAFLGVSLAPMIEVVTNQGYLLHVKSRTLQLHSSPYEAISLKQLSIFLLLGIMLVVFLTSRFETTPNIHFSLPEQILLDGKKSVLVPIYSSDIELAAFGDKFRRMAVLIDSCDTIVWQKIYAASSQKGDVLHFILHSTDAVGDEFTGFKVINVDENWDFLTSAWLKEVGFCE</sequence>
<reference evidence="2 3" key="1">
    <citation type="journal article" date="2008" name="PLoS ONE">
        <title>Environmental adaptation: genomic analysis of the piezotolerant and psychrotolerant deep-sea iron reducing bacterium Shewanella piezotolerans WP3.</title>
        <authorList>
            <person name="Wang F."/>
            <person name="Wang J."/>
            <person name="Jian H."/>
            <person name="Zhang B."/>
            <person name="Li S."/>
            <person name="Wang F."/>
            <person name="Zeng X."/>
            <person name="Gao L."/>
            <person name="Bartlett D.H."/>
            <person name="Yu J."/>
            <person name="Hu S."/>
            <person name="Xiao X."/>
        </authorList>
    </citation>
    <scope>NUCLEOTIDE SEQUENCE [LARGE SCALE GENOMIC DNA]</scope>
    <source>
        <strain evidence="3">WP3 / JCM 13877</strain>
    </source>
</reference>
<dbReference type="eggNOG" id="COG0745">
    <property type="taxonomic scope" value="Bacteria"/>
</dbReference>
<feature type="transmembrane region" description="Helical" evidence="1">
    <location>
        <begin position="71"/>
        <end position="89"/>
    </location>
</feature>
<gene>
    <name evidence="2" type="ordered locus">swp_4239</name>
</gene>